<comment type="caution">
    <text evidence="1">The sequence shown here is derived from an EMBL/GenBank/DDBJ whole genome shotgun (WGS) entry which is preliminary data.</text>
</comment>
<sequence length="47" mass="5628">MLFSLCQVRLEKISATLFEVTVNRKKSFLNRRKNCAIYIRQHCELLL</sequence>
<dbReference type="HOGENOM" id="CLU_3172834_0_0_9"/>
<dbReference type="EMBL" id="AWVF01000388">
    <property type="protein sequence ID" value="ERJ89222.1"/>
    <property type="molecule type" value="Genomic_DNA"/>
</dbReference>
<accession>U2KAD1</accession>
<dbReference type="Proteomes" id="UP000016662">
    <property type="component" value="Unassembled WGS sequence"/>
</dbReference>
<dbReference type="STRING" id="411473.RUMCAL_02996"/>
<keyword evidence="2" id="KW-1185">Reference proteome</keyword>
<dbReference type="AlphaFoldDB" id="U2KAD1"/>
<organism evidence="1 2">
    <name type="scientific">Ruminococcus callidus ATCC 27760</name>
    <dbReference type="NCBI Taxonomy" id="411473"/>
    <lineage>
        <taxon>Bacteria</taxon>
        <taxon>Bacillati</taxon>
        <taxon>Bacillota</taxon>
        <taxon>Clostridia</taxon>
        <taxon>Eubacteriales</taxon>
        <taxon>Oscillospiraceae</taxon>
        <taxon>Ruminococcus</taxon>
    </lineage>
</organism>
<gene>
    <name evidence="1" type="ORF">RUMCAL_02996</name>
</gene>
<proteinExistence type="predicted"/>
<evidence type="ECO:0000313" key="1">
    <source>
        <dbReference type="EMBL" id="ERJ89222.1"/>
    </source>
</evidence>
<reference evidence="1 2" key="1">
    <citation type="submission" date="2013-07" db="EMBL/GenBank/DDBJ databases">
        <authorList>
            <person name="Weinstock G."/>
            <person name="Sodergren E."/>
            <person name="Wylie T."/>
            <person name="Fulton L."/>
            <person name="Fulton R."/>
            <person name="Fronick C."/>
            <person name="O'Laughlin M."/>
            <person name="Godfrey J."/>
            <person name="Miner T."/>
            <person name="Herter B."/>
            <person name="Appelbaum E."/>
            <person name="Cordes M."/>
            <person name="Lek S."/>
            <person name="Wollam A."/>
            <person name="Pepin K.H."/>
            <person name="Palsikar V.B."/>
            <person name="Mitreva M."/>
            <person name="Wilson R.K."/>
        </authorList>
    </citation>
    <scope>NUCLEOTIDE SEQUENCE [LARGE SCALE GENOMIC DNA]</scope>
    <source>
        <strain evidence="1 2">ATCC 27760</strain>
    </source>
</reference>
<protein>
    <submittedName>
        <fullName evidence="1">Uncharacterized protein</fullName>
    </submittedName>
</protein>
<name>U2KAD1_9FIRM</name>
<evidence type="ECO:0000313" key="2">
    <source>
        <dbReference type="Proteomes" id="UP000016662"/>
    </source>
</evidence>